<keyword evidence="2" id="KW-1185">Reference proteome</keyword>
<dbReference type="Proteomes" id="UP001157418">
    <property type="component" value="Unassembled WGS sequence"/>
</dbReference>
<accession>A0AAU9M7C6</accession>
<gene>
    <name evidence="1" type="ORF">LVIROSA_LOCUS11011</name>
</gene>
<sequence length="145" mass="16309">MELRLTSMGSTLAVGICFGIASLTSLPTDVFLTPITTWTPQSSRTHEVSVLMLVVEAPKIAPWNSHNKDIIHSCVSDRVLPLSSSWNRHIASNACHIFEKNIAQFADEERNRDNRKRMRSDDGGAVRALINFPFQSFIISRDLRK</sequence>
<organism evidence="1 2">
    <name type="scientific">Lactuca virosa</name>
    <dbReference type="NCBI Taxonomy" id="75947"/>
    <lineage>
        <taxon>Eukaryota</taxon>
        <taxon>Viridiplantae</taxon>
        <taxon>Streptophyta</taxon>
        <taxon>Embryophyta</taxon>
        <taxon>Tracheophyta</taxon>
        <taxon>Spermatophyta</taxon>
        <taxon>Magnoliopsida</taxon>
        <taxon>eudicotyledons</taxon>
        <taxon>Gunneridae</taxon>
        <taxon>Pentapetalae</taxon>
        <taxon>asterids</taxon>
        <taxon>campanulids</taxon>
        <taxon>Asterales</taxon>
        <taxon>Asteraceae</taxon>
        <taxon>Cichorioideae</taxon>
        <taxon>Cichorieae</taxon>
        <taxon>Lactucinae</taxon>
        <taxon>Lactuca</taxon>
    </lineage>
</organism>
<dbReference type="AlphaFoldDB" id="A0AAU9M7C6"/>
<reference evidence="1 2" key="1">
    <citation type="submission" date="2022-01" db="EMBL/GenBank/DDBJ databases">
        <authorList>
            <person name="Xiong W."/>
            <person name="Schranz E."/>
        </authorList>
    </citation>
    <scope>NUCLEOTIDE SEQUENCE [LARGE SCALE GENOMIC DNA]</scope>
</reference>
<name>A0AAU9M7C6_9ASTR</name>
<evidence type="ECO:0008006" key="3">
    <source>
        <dbReference type="Google" id="ProtNLM"/>
    </source>
</evidence>
<proteinExistence type="predicted"/>
<protein>
    <recommendedName>
        <fullName evidence="3">Secreted protein</fullName>
    </recommendedName>
</protein>
<evidence type="ECO:0000313" key="1">
    <source>
        <dbReference type="EMBL" id="CAH1423744.1"/>
    </source>
</evidence>
<evidence type="ECO:0000313" key="2">
    <source>
        <dbReference type="Proteomes" id="UP001157418"/>
    </source>
</evidence>
<comment type="caution">
    <text evidence="1">The sequence shown here is derived from an EMBL/GenBank/DDBJ whole genome shotgun (WGS) entry which is preliminary data.</text>
</comment>
<dbReference type="EMBL" id="CAKMRJ010001112">
    <property type="protein sequence ID" value="CAH1423744.1"/>
    <property type="molecule type" value="Genomic_DNA"/>
</dbReference>